<evidence type="ECO:0000256" key="3">
    <source>
        <dbReference type="ARBA" id="ARBA00023163"/>
    </source>
</evidence>
<proteinExistence type="predicted"/>
<keyword evidence="6" id="KW-1185">Reference proteome</keyword>
<keyword evidence="1" id="KW-0805">Transcription regulation</keyword>
<organism evidence="5 6">
    <name type="scientific">Limihaloglobus sulfuriphilus</name>
    <dbReference type="NCBI Taxonomy" id="1851148"/>
    <lineage>
        <taxon>Bacteria</taxon>
        <taxon>Pseudomonadati</taxon>
        <taxon>Planctomycetota</taxon>
        <taxon>Phycisphaerae</taxon>
        <taxon>Sedimentisphaerales</taxon>
        <taxon>Sedimentisphaeraceae</taxon>
        <taxon>Limihaloglobus</taxon>
    </lineage>
</organism>
<dbReference type="Gene3D" id="1.10.10.10">
    <property type="entry name" value="Winged helix-like DNA-binding domain superfamily/Winged helix DNA-binding domain"/>
    <property type="match status" value="1"/>
</dbReference>
<dbReference type="SMART" id="SM00347">
    <property type="entry name" value="HTH_MARR"/>
    <property type="match status" value="1"/>
</dbReference>
<sequence length="181" mass="20490">MRKFLFKNILNNSEEASCEFFEECQVRILMSLRRIIHAVDIHSRKLNQNYQITAPQLICIHTLASEGKMTQSALSKSVNLSVSTINGIIDRLEKKGLVARIRDTVDRRKVFVKLTQEGQSLADSAPSLMQESFSDALRKLPELEQAAIAMSLERVVDLMEAKQFKSSEAGETETQLYQKKG</sequence>
<dbReference type="AlphaFoldDB" id="A0A1Q2MG68"/>
<keyword evidence="3" id="KW-0804">Transcription</keyword>
<evidence type="ECO:0000313" key="6">
    <source>
        <dbReference type="Proteomes" id="UP000188181"/>
    </source>
</evidence>
<dbReference type="Proteomes" id="UP000188181">
    <property type="component" value="Chromosome"/>
</dbReference>
<dbReference type="GO" id="GO:0003700">
    <property type="term" value="F:DNA-binding transcription factor activity"/>
    <property type="evidence" value="ECO:0007669"/>
    <property type="project" value="InterPro"/>
</dbReference>
<reference evidence="6" key="1">
    <citation type="submission" date="2017-02" db="EMBL/GenBank/DDBJ databases">
        <title>Comparative genomics and description of representatives of a novel lineage of planctomycetes thriving in anoxic sediments.</title>
        <authorList>
            <person name="Spring S."/>
            <person name="Bunk B."/>
            <person name="Sproer C."/>
        </authorList>
    </citation>
    <scope>NUCLEOTIDE SEQUENCE [LARGE SCALE GENOMIC DNA]</scope>
    <source>
        <strain evidence="6">SM-Chi-D1</strain>
    </source>
</reference>
<dbReference type="PANTHER" id="PTHR42756">
    <property type="entry name" value="TRANSCRIPTIONAL REGULATOR, MARR"/>
    <property type="match status" value="1"/>
</dbReference>
<dbReference type="CDD" id="cd00090">
    <property type="entry name" value="HTH_ARSR"/>
    <property type="match status" value="1"/>
</dbReference>
<dbReference type="PANTHER" id="PTHR42756:SF1">
    <property type="entry name" value="TRANSCRIPTIONAL REPRESSOR OF EMRAB OPERON"/>
    <property type="match status" value="1"/>
</dbReference>
<name>A0A1Q2MG68_9BACT</name>
<dbReference type="SUPFAM" id="SSF46785">
    <property type="entry name" value="Winged helix' DNA-binding domain"/>
    <property type="match status" value="1"/>
</dbReference>
<feature type="domain" description="HTH marR-type" evidence="4">
    <location>
        <begin position="25"/>
        <end position="157"/>
    </location>
</feature>
<gene>
    <name evidence="5" type="primary">nicR</name>
    <name evidence="5" type="ORF">SMSP2_01923</name>
</gene>
<dbReference type="EMBL" id="CP019646">
    <property type="protein sequence ID" value="AQQ71548.1"/>
    <property type="molecule type" value="Genomic_DNA"/>
</dbReference>
<dbReference type="GO" id="GO:0003677">
    <property type="term" value="F:DNA binding"/>
    <property type="evidence" value="ECO:0007669"/>
    <property type="project" value="UniProtKB-KW"/>
</dbReference>
<dbReference type="KEGG" id="pbas:SMSP2_01923"/>
<dbReference type="InterPro" id="IPR023187">
    <property type="entry name" value="Tscrpt_reg_MarR-type_CS"/>
</dbReference>
<evidence type="ECO:0000259" key="4">
    <source>
        <dbReference type="PROSITE" id="PS50995"/>
    </source>
</evidence>
<evidence type="ECO:0000313" key="5">
    <source>
        <dbReference type="EMBL" id="AQQ71548.1"/>
    </source>
</evidence>
<dbReference type="InterPro" id="IPR000835">
    <property type="entry name" value="HTH_MarR-typ"/>
</dbReference>
<evidence type="ECO:0000256" key="1">
    <source>
        <dbReference type="ARBA" id="ARBA00023015"/>
    </source>
</evidence>
<dbReference type="PROSITE" id="PS01117">
    <property type="entry name" value="HTH_MARR_1"/>
    <property type="match status" value="1"/>
</dbReference>
<accession>A0A1Q2MG68</accession>
<dbReference type="InterPro" id="IPR036388">
    <property type="entry name" value="WH-like_DNA-bd_sf"/>
</dbReference>
<protein>
    <submittedName>
        <fullName evidence="5">Nicotinate degradation protein R</fullName>
    </submittedName>
</protein>
<dbReference type="PRINTS" id="PR00598">
    <property type="entry name" value="HTHMARR"/>
</dbReference>
<dbReference type="InterPro" id="IPR036390">
    <property type="entry name" value="WH_DNA-bd_sf"/>
</dbReference>
<evidence type="ECO:0000256" key="2">
    <source>
        <dbReference type="ARBA" id="ARBA00023125"/>
    </source>
</evidence>
<dbReference type="Pfam" id="PF01047">
    <property type="entry name" value="MarR"/>
    <property type="match status" value="1"/>
</dbReference>
<dbReference type="InterPro" id="IPR011991">
    <property type="entry name" value="ArsR-like_HTH"/>
</dbReference>
<dbReference type="RefSeq" id="WP_186804667.1">
    <property type="nucleotide sequence ID" value="NZ_CP019646.1"/>
</dbReference>
<keyword evidence="2" id="KW-0238">DNA-binding</keyword>
<dbReference type="PROSITE" id="PS50995">
    <property type="entry name" value="HTH_MARR_2"/>
    <property type="match status" value="1"/>
</dbReference>
<dbReference type="STRING" id="1851148.SMSP2_01923"/>